<evidence type="ECO:0000256" key="7">
    <source>
        <dbReference type="SAM" id="MobiDB-lite"/>
    </source>
</evidence>
<keyword evidence="6" id="KW-0175">Coiled coil</keyword>
<keyword evidence="3 5" id="KW-0863">Zinc-finger</keyword>
<feature type="compositionally biased region" description="Polar residues" evidence="7">
    <location>
        <begin position="363"/>
        <end position="377"/>
    </location>
</feature>
<dbReference type="PROSITE" id="PS00028">
    <property type="entry name" value="ZINC_FINGER_C2H2_1"/>
    <property type="match status" value="4"/>
</dbReference>
<evidence type="ECO:0000313" key="10">
    <source>
        <dbReference type="RefSeq" id="XP_065661440.1"/>
    </source>
</evidence>
<evidence type="ECO:0000256" key="4">
    <source>
        <dbReference type="ARBA" id="ARBA00022833"/>
    </source>
</evidence>
<dbReference type="InterPro" id="IPR013087">
    <property type="entry name" value="Znf_C2H2_type"/>
</dbReference>
<proteinExistence type="predicted"/>
<dbReference type="PROSITE" id="PS50157">
    <property type="entry name" value="ZINC_FINGER_C2H2_2"/>
    <property type="match status" value="4"/>
</dbReference>
<evidence type="ECO:0000256" key="6">
    <source>
        <dbReference type="SAM" id="Coils"/>
    </source>
</evidence>
<sequence>MEENGVYSRSQDKFVNLHEKWVTKGNISYLNSEREEYTDGNGLSTDYDLSLQIENIKLKSKLEQANANIMRLLKEKDDLQEELHSTKTTYHHLDIKGVVQKLEQEIYVLEEQLDRQRKHYNQEHTVLNNELKLERKKQEEWKSTYLKSQVAIMSFRRKIATMKDRISFEDRAELSRCLEIVMESDLDISSNIKDPNADHNKNVVNHKMTEQSSHHKDGQSKYNSQLNHQMRVSNELSNKYPPSVIILDEKNSFNDNNSPTIGNELDNGFNKSFNSIAYGFSQKVDIDSGIKQENQPVYKHWHNYDSHNYPRFIDKRNVSQKPNEFKSKESNGSYLDINANKFLELKFDSSAVNPDYTSKEQTKSTAVETSHSQSSPSKRIVNEGKVPAGTPLAEHRKWCLTCDVEVTKKSCGHQNLITQTNVKEFPCPTCSRVFNNRSHLKRHNMIHSGEKPWPCSYCEKRFNRKSHLTRHLLTHTGEKPFKCPTCSKGFADNSDLKRHRQTHLMNIPSTATSPTSLTVSVSSPSFPDSTYSSRANSLVTILPKLSKLDSQNADSLSSGNLSTTPSIENASLNVLDKKERKKGDPRFPCNKCHKVFTRKSHLTRHKLTHDLEKIYCDCGRVFKQKSHMQAHLPSCKRRRDAIEAKYKAEHGECSDLDLSTSMVMNSLYSSNTSIKTEQDNDHFGENDQTPNSIARNRVGTLPSQI</sequence>
<dbReference type="RefSeq" id="XP_065661440.1">
    <property type="nucleotide sequence ID" value="XM_065805368.1"/>
</dbReference>
<feature type="domain" description="C2H2-type" evidence="8">
    <location>
        <begin position="425"/>
        <end position="452"/>
    </location>
</feature>
<dbReference type="PANTHER" id="PTHR23226">
    <property type="entry name" value="ZINC FINGER AND SCAN DOMAIN-CONTAINING"/>
    <property type="match status" value="1"/>
</dbReference>
<dbReference type="Pfam" id="PF00096">
    <property type="entry name" value="zf-C2H2"/>
    <property type="match status" value="4"/>
</dbReference>
<gene>
    <name evidence="10" type="primary">LOC100206081</name>
</gene>
<dbReference type="SMART" id="SM00355">
    <property type="entry name" value="ZnF_C2H2"/>
    <property type="match status" value="4"/>
</dbReference>
<feature type="domain" description="C2H2-type" evidence="8">
    <location>
        <begin position="587"/>
        <end position="614"/>
    </location>
</feature>
<feature type="domain" description="C2H2-type" evidence="8">
    <location>
        <begin position="481"/>
        <end position="508"/>
    </location>
</feature>
<keyword evidence="2" id="KW-0677">Repeat</keyword>
<dbReference type="Proteomes" id="UP001652625">
    <property type="component" value="Chromosome 09"/>
</dbReference>
<protein>
    <submittedName>
        <fullName evidence="10">Zinc finger protein 852 isoform X6</fullName>
    </submittedName>
</protein>
<evidence type="ECO:0000256" key="3">
    <source>
        <dbReference type="ARBA" id="ARBA00022771"/>
    </source>
</evidence>
<dbReference type="InterPro" id="IPR036236">
    <property type="entry name" value="Znf_C2H2_sf"/>
</dbReference>
<dbReference type="Gene3D" id="3.30.160.60">
    <property type="entry name" value="Classic Zinc Finger"/>
    <property type="match status" value="4"/>
</dbReference>
<reference evidence="10" key="1">
    <citation type="submission" date="2025-08" db="UniProtKB">
        <authorList>
            <consortium name="RefSeq"/>
        </authorList>
    </citation>
    <scope>IDENTIFICATION</scope>
</reference>
<accession>A0ABM4CI71</accession>
<evidence type="ECO:0000313" key="9">
    <source>
        <dbReference type="Proteomes" id="UP001652625"/>
    </source>
</evidence>
<name>A0ABM4CI71_HYDVU</name>
<evidence type="ECO:0000256" key="5">
    <source>
        <dbReference type="PROSITE-ProRule" id="PRU00042"/>
    </source>
</evidence>
<feature type="region of interest" description="Disordered" evidence="7">
    <location>
        <begin position="355"/>
        <end position="385"/>
    </location>
</feature>
<feature type="compositionally biased region" description="Basic and acidic residues" evidence="7">
    <location>
        <begin position="676"/>
        <end position="685"/>
    </location>
</feature>
<dbReference type="GeneID" id="100206081"/>
<keyword evidence="9" id="KW-1185">Reference proteome</keyword>
<evidence type="ECO:0000259" key="8">
    <source>
        <dbReference type="PROSITE" id="PS50157"/>
    </source>
</evidence>
<evidence type="ECO:0000256" key="1">
    <source>
        <dbReference type="ARBA" id="ARBA00022723"/>
    </source>
</evidence>
<feature type="region of interest" description="Disordered" evidence="7">
    <location>
        <begin position="675"/>
        <end position="705"/>
    </location>
</feature>
<evidence type="ECO:0000256" key="2">
    <source>
        <dbReference type="ARBA" id="ARBA00022737"/>
    </source>
</evidence>
<feature type="coiled-coil region" evidence="6">
    <location>
        <begin position="55"/>
        <end position="130"/>
    </location>
</feature>
<feature type="domain" description="C2H2-type" evidence="8">
    <location>
        <begin position="453"/>
        <end position="480"/>
    </location>
</feature>
<dbReference type="SUPFAM" id="SSF57667">
    <property type="entry name" value="beta-beta-alpha zinc fingers"/>
    <property type="match status" value="3"/>
</dbReference>
<organism evidence="9 10">
    <name type="scientific">Hydra vulgaris</name>
    <name type="common">Hydra</name>
    <name type="synonym">Hydra attenuata</name>
    <dbReference type="NCBI Taxonomy" id="6087"/>
    <lineage>
        <taxon>Eukaryota</taxon>
        <taxon>Metazoa</taxon>
        <taxon>Cnidaria</taxon>
        <taxon>Hydrozoa</taxon>
        <taxon>Hydroidolina</taxon>
        <taxon>Anthoathecata</taxon>
        <taxon>Aplanulata</taxon>
        <taxon>Hydridae</taxon>
        <taxon>Hydra</taxon>
    </lineage>
</organism>
<keyword evidence="1" id="KW-0479">Metal-binding</keyword>
<keyword evidence="4" id="KW-0862">Zinc</keyword>